<gene>
    <name evidence="1" type="ORF">L602_002200000800</name>
</gene>
<dbReference type="OrthoDB" id="8657330at2"/>
<dbReference type="AlphaFoldDB" id="A0A562BL79"/>
<reference evidence="1 2" key="1">
    <citation type="submission" date="2019-07" db="EMBL/GenBank/DDBJ databases">
        <title>Genome sequencing of lignin-degrading bacterial isolates.</title>
        <authorList>
            <person name="Gladden J."/>
        </authorList>
    </citation>
    <scope>NUCLEOTIDE SEQUENCE [LARGE SCALE GENOMIC DNA]</scope>
    <source>
        <strain evidence="1 2">J11</strain>
    </source>
</reference>
<evidence type="ECO:0000313" key="1">
    <source>
        <dbReference type="EMBL" id="TWG86025.1"/>
    </source>
</evidence>
<accession>A0A562BL79</accession>
<proteinExistence type="predicted"/>
<keyword evidence="2" id="KW-1185">Reference proteome</keyword>
<dbReference type="EMBL" id="VLJN01000015">
    <property type="protein sequence ID" value="TWG86025.1"/>
    <property type="molecule type" value="Genomic_DNA"/>
</dbReference>
<comment type="caution">
    <text evidence="1">The sequence shown here is derived from an EMBL/GenBank/DDBJ whole genome shotgun (WGS) entry which is preliminary data.</text>
</comment>
<dbReference type="Proteomes" id="UP000318141">
    <property type="component" value="Unassembled WGS sequence"/>
</dbReference>
<organism evidence="1 2">
    <name type="scientific">Cupriavidus gilardii J11</name>
    <dbReference type="NCBI Taxonomy" id="936133"/>
    <lineage>
        <taxon>Bacteria</taxon>
        <taxon>Pseudomonadati</taxon>
        <taxon>Pseudomonadota</taxon>
        <taxon>Betaproteobacteria</taxon>
        <taxon>Burkholderiales</taxon>
        <taxon>Burkholderiaceae</taxon>
        <taxon>Cupriavidus</taxon>
    </lineage>
</organism>
<protein>
    <submittedName>
        <fullName evidence="1">Uncharacterized protein</fullName>
    </submittedName>
</protein>
<evidence type="ECO:0000313" key="2">
    <source>
        <dbReference type="Proteomes" id="UP000318141"/>
    </source>
</evidence>
<sequence>MNYPDSHPYFAYRGATIGEQLLRHYAARDEVRHATPLIPLRWSDVVRFVRSLFGGKRHQAA</sequence>
<name>A0A562BL79_9BURK</name>